<evidence type="ECO:0000313" key="2">
    <source>
        <dbReference type="EMBL" id="KOG90084.1"/>
    </source>
</evidence>
<dbReference type="Gene3D" id="3.30.1310.10">
    <property type="entry name" value="Nucleoid-associated protein YbaB-like domain"/>
    <property type="match status" value="1"/>
</dbReference>
<evidence type="ECO:0000256" key="1">
    <source>
        <dbReference type="SAM" id="Coils"/>
    </source>
</evidence>
<keyword evidence="1" id="KW-0175">Coiled coil</keyword>
<dbReference type="InterPro" id="IPR036894">
    <property type="entry name" value="YbaB-like_sf"/>
</dbReference>
<dbReference type="Pfam" id="PF02575">
    <property type="entry name" value="YbaB_DNA_bd"/>
    <property type="match status" value="1"/>
</dbReference>
<comment type="caution">
    <text evidence="2">The sequence shown here is derived from an EMBL/GenBank/DDBJ whole genome shotgun (WGS) entry which is preliminary data.</text>
</comment>
<accession>A0ABR5J9L9</accession>
<evidence type="ECO:0000313" key="3">
    <source>
        <dbReference type="Proteomes" id="UP000037020"/>
    </source>
</evidence>
<dbReference type="InterPro" id="IPR004401">
    <property type="entry name" value="YbaB/EbfC"/>
</dbReference>
<feature type="coiled-coil region" evidence="1">
    <location>
        <begin position="9"/>
        <end position="36"/>
    </location>
</feature>
<reference evidence="2 3" key="1">
    <citation type="submission" date="2015-07" db="EMBL/GenBank/DDBJ databases">
        <authorList>
            <person name="Ju K.-S."/>
            <person name="Doroghazi J.R."/>
            <person name="Metcalf W.W."/>
        </authorList>
    </citation>
    <scope>NUCLEOTIDE SEQUENCE [LARGE SCALE GENOMIC DNA]</scope>
    <source>
        <strain evidence="2 3">NRRL B-3589</strain>
    </source>
</reference>
<proteinExistence type="predicted"/>
<dbReference type="RefSeq" id="WP_030884211.1">
    <property type="nucleotide sequence ID" value="NZ_JBIRHZ010000004.1"/>
</dbReference>
<dbReference type="Proteomes" id="UP000037020">
    <property type="component" value="Unassembled WGS sequence"/>
</dbReference>
<organism evidence="2 3">
    <name type="scientific">Streptomyces varsoviensis</name>
    <dbReference type="NCBI Taxonomy" id="67373"/>
    <lineage>
        <taxon>Bacteria</taxon>
        <taxon>Bacillati</taxon>
        <taxon>Actinomycetota</taxon>
        <taxon>Actinomycetes</taxon>
        <taxon>Kitasatosporales</taxon>
        <taxon>Streptomycetaceae</taxon>
        <taxon>Streptomyces</taxon>
    </lineage>
</organism>
<name>A0ABR5J9L9_9ACTN</name>
<protein>
    <recommendedName>
        <fullName evidence="4">YbaB/EbfC DNA-binding family protein</fullName>
    </recommendedName>
</protein>
<keyword evidence="3" id="KW-1185">Reference proteome</keyword>
<sequence>MSTPYDQQIEDLLAEYRDAREQAVDTRRQINEIQATVTAPRQVVKATVGAQGQVLALDFPTGAYRNMAPKDLSRVIRATLDQARAKALAQVMEVAVERLPEGMTPVDMVRGNFDPRDVMPKDIRLPDAVKEYVEHGFGPKRGGVRS</sequence>
<gene>
    <name evidence="2" type="ORF">ADK38_10670</name>
</gene>
<dbReference type="EMBL" id="LGUT01000898">
    <property type="protein sequence ID" value="KOG90084.1"/>
    <property type="molecule type" value="Genomic_DNA"/>
</dbReference>
<evidence type="ECO:0008006" key="4">
    <source>
        <dbReference type="Google" id="ProtNLM"/>
    </source>
</evidence>